<reference evidence="4 5" key="1">
    <citation type="submission" date="2024-09" db="EMBL/GenBank/DDBJ databases">
        <title>Rethinking Asexuality: The Enigmatic Case of Functional Sexual Genes in Lepraria (Stereocaulaceae).</title>
        <authorList>
            <person name="Doellman M."/>
            <person name="Sun Y."/>
            <person name="Barcenas-Pena A."/>
            <person name="Lumbsch H.T."/>
            <person name="Grewe F."/>
        </authorList>
    </citation>
    <scope>NUCLEOTIDE SEQUENCE [LARGE SCALE GENOMIC DNA]</scope>
    <source>
        <strain evidence="4 5">Grewe 0041</strain>
    </source>
</reference>
<comment type="caution">
    <text evidence="4">The sequence shown here is derived from an EMBL/GenBank/DDBJ whole genome shotgun (WGS) entry which is preliminary data.</text>
</comment>
<evidence type="ECO:0000313" key="4">
    <source>
        <dbReference type="EMBL" id="KAL2053401.1"/>
    </source>
</evidence>
<proteinExistence type="inferred from homology"/>
<name>A0ABR4B956_9LECA</name>
<dbReference type="InterPro" id="IPR033379">
    <property type="entry name" value="Acid_Pase_AS"/>
</dbReference>
<dbReference type="Pfam" id="PF00328">
    <property type="entry name" value="His_Phos_2"/>
    <property type="match status" value="1"/>
</dbReference>
<evidence type="ECO:0000313" key="5">
    <source>
        <dbReference type="Proteomes" id="UP001590951"/>
    </source>
</evidence>
<organism evidence="4 5">
    <name type="scientific">Lepraria finkii</name>
    <dbReference type="NCBI Taxonomy" id="1340010"/>
    <lineage>
        <taxon>Eukaryota</taxon>
        <taxon>Fungi</taxon>
        <taxon>Dikarya</taxon>
        <taxon>Ascomycota</taxon>
        <taxon>Pezizomycotina</taxon>
        <taxon>Lecanoromycetes</taxon>
        <taxon>OSLEUM clade</taxon>
        <taxon>Lecanoromycetidae</taxon>
        <taxon>Lecanorales</taxon>
        <taxon>Lecanorineae</taxon>
        <taxon>Stereocaulaceae</taxon>
        <taxon>Lepraria</taxon>
    </lineage>
</organism>
<dbReference type="Gene3D" id="3.40.50.1240">
    <property type="entry name" value="Phosphoglycerate mutase-like"/>
    <property type="match status" value="1"/>
</dbReference>
<dbReference type="SUPFAM" id="SSF53254">
    <property type="entry name" value="Phosphoglycerate mutase-like"/>
    <property type="match status" value="1"/>
</dbReference>
<keyword evidence="3" id="KW-0378">Hydrolase</keyword>
<comment type="similarity">
    <text evidence="1">Belongs to the histidine acid phosphatase family.</text>
</comment>
<dbReference type="Proteomes" id="UP001590951">
    <property type="component" value="Unassembled WGS sequence"/>
</dbReference>
<dbReference type="InterPro" id="IPR050645">
    <property type="entry name" value="Histidine_acid_phosphatase"/>
</dbReference>
<gene>
    <name evidence="4" type="ORF">ABVK25_006395</name>
</gene>
<dbReference type="PANTHER" id="PTHR11567:SF110">
    <property type="entry name" value="2-PHOSPHOXYLOSE PHOSPHATASE 1"/>
    <property type="match status" value="1"/>
</dbReference>
<evidence type="ECO:0000256" key="2">
    <source>
        <dbReference type="ARBA" id="ARBA00012632"/>
    </source>
</evidence>
<dbReference type="InterPro" id="IPR000560">
    <property type="entry name" value="His_Pase_clade-2"/>
</dbReference>
<keyword evidence="5" id="KW-1185">Reference proteome</keyword>
<dbReference type="EMBL" id="JBHFEH010000021">
    <property type="protein sequence ID" value="KAL2053401.1"/>
    <property type="molecule type" value="Genomic_DNA"/>
</dbReference>
<sequence length="524" mass="58808">MTTFFPRPAYSQEELGRLYPKTLKLQLVQILLRHGERSPVSARFQNAGLSPYWPYCNAARQLSSVVMTTTDWSSWGQLQWRRRLETFGDNDESVLASGPDGEIDAVCNLGELTDKGHETTLALGERLRHLYVDQLKYMPKVIGDADMIYLRSTPMPRALESVQQSFWGMYPLSARTAAFPPPTIITRTFQEETLFPNEANCRRFSQLSKAFGQRTADRWNETNEMQYLNSLIQKWMPNNSKVQVDSHPRLSGIMDTINSTLAHGPKTRLPTPFYDKKGRDIIDKIGVEEWFSGFQESDEYRKVGIGGLAGDIVARMVGSIEKSGNDGFLEIGGEDSALGTGRGGEKGIKFGMSGCHDTTLAALLASLGCFEGEKWPPYTSHIAFELFKEAQTERESTDRDRLDEPVTARVAHKQNQGRLSTLFGTGGEEKLSTKVVSRKSTDELTTTERDKLSGHYVRIRYNDRPMVIPGCKLPGRHLLGDESFCTLEAFKVIVDKFTPKNWKEACHTNIDGPAFPAEIERAGL</sequence>
<evidence type="ECO:0000256" key="1">
    <source>
        <dbReference type="ARBA" id="ARBA00005375"/>
    </source>
</evidence>
<accession>A0ABR4B956</accession>
<dbReference type="InterPro" id="IPR029033">
    <property type="entry name" value="His_PPase_superfam"/>
</dbReference>
<dbReference type="PROSITE" id="PS00616">
    <property type="entry name" value="HIS_ACID_PHOSPHAT_1"/>
    <property type="match status" value="1"/>
</dbReference>
<evidence type="ECO:0000256" key="3">
    <source>
        <dbReference type="ARBA" id="ARBA00022801"/>
    </source>
</evidence>
<dbReference type="EC" id="3.1.3.8" evidence="2"/>
<dbReference type="PANTHER" id="PTHR11567">
    <property type="entry name" value="ACID PHOSPHATASE-RELATED"/>
    <property type="match status" value="1"/>
</dbReference>
<dbReference type="CDD" id="cd07061">
    <property type="entry name" value="HP_HAP_like"/>
    <property type="match status" value="1"/>
</dbReference>
<protein>
    <recommendedName>
        <fullName evidence="2">3-phytase</fullName>
        <ecNumber evidence="2">3.1.3.8</ecNumber>
    </recommendedName>
</protein>